<feature type="compositionally biased region" description="Basic and acidic residues" evidence="1">
    <location>
        <begin position="41"/>
        <end position="51"/>
    </location>
</feature>
<comment type="caution">
    <text evidence="2">The sequence shown here is derived from an EMBL/GenBank/DDBJ whole genome shotgun (WGS) entry which is preliminary data.</text>
</comment>
<organism evidence="2">
    <name type="scientific">bioreactor metagenome</name>
    <dbReference type="NCBI Taxonomy" id="1076179"/>
    <lineage>
        <taxon>unclassified sequences</taxon>
        <taxon>metagenomes</taxon>
        <taxon>ecological metagenomes</taxon>
    </lineage>
</organism>
<sequence>MTKTKITSASTNSISAGSLLRGALFDELSIGASQNKLEKYQPEQHGVEGKKGGINNPDKGQSAIFMQNEFSGYECQDDTANKAEQPVGIVSTDDRNGGREVASC</sequence>
<reference evidence="2" key="1">
    <citation type="submission" date="2019-08" db="EMBL/GenBank/DDBJ databases">
        <authorList>
            <person name="Kucharzyk K."/>
            <person name="Murdoch R.W."/>
            <person name="Higgins S."/>
            <person name="Loffler F."/>
        </authorList>
    </citation>
    <scope>NUCLEOTIDE SEQUENCE</scope>
</reference>
<proteinExistence type="predicted"/>
<evidence type="ECO:0000313" key="2">
    <source>
        <dbReference type="EMBL" id="MPM69184.1"/>
    </source>
</evidence>
<gene>
    <name evidence="2" type="ORF">SDC9_116128</name>
</gene>
<protein>
    <submittedName>
        <fullName evidence="2">Uncharacterized protein</fullName>
    </submittedName>
</protein>
<evidence type="ECO:0000256" key="1">
    <source>
        <dbReference type="SAM" id="MobiDB-lite"/>
    </source>
</evidence>
<dbReference type="AlphaFoldDB" id="A0A645C5F7"/>
<dbReference type="EMBL" id="VSSQ01022699">
    <property type="protein sequence ID" value="MPM69184.1"/>
    <property type="molecule type" value="Genomic_DNA"/>
</dbReference>
<accession>A0A645C5F7</accession>
<feature type="region of interest" description="Disordered" evidence="1">
    <location>
        <begin position="78"/>
        <end position="104"/>
    </location>
</feature>
<name>A0A645C5F7_9ZZZZ</name>
<feature type="region of interest" description="Disordered" evidence="1">
    <location>
        <begin position="41"/>
        <end position="60"/>
    </location>
</feature>